<gene>
    <name evidence="1" type="ORF">CLUMA_CG015224</name>
</gene>
<dbReference type="AlphaFoldDB" id="A0A1J1INY8"/>
<accession>A0A1J1INY8</accession>
<dbReference type="Proteomes" id="UP000183832">
    <property type="component" value="Unassembled WGS sequence"/>
</dbReference>
<proteinExistence type="predicted"/>
<dbReference type="Gene3D" id="3.80.10.10">
    <property type="entry name" value="Ribonuclease Inhibitor"/>
    <property type="match status" value="1"/>
</dbReference>
<dbReference type="InterPro" id="IPR032675">
    <property type="entry name" value="LRR_dom_sf"/>
</dbReference>
<dbReference type="OrthoDB" id="10352953at2759"/>
<protein>
    <submittedName>
        <fullName evidence="1">CLUMA_CG015224, isoform A</fullName>
    </submittedName>
</protein>
<evidence type="ECO:0000313" key="2">
    <source>
        <dbReference type="Proteomes" id="UP000183832"/>
    </source>
</evidence>
<sequence>MKKFVVCNSSKKHFKQTELHEGEEHLIIYCKDLKTVFEAWSELDSSVKKVTINVFTEDPTFTINPFHLNLEINTNIREISFNCYTHDIWLKFILDTCPNLETLYFYKLTKDKLKYAAENLEHLKHMYCDYIEDDASEFYKKFKSTEKDINKNIKIN</sequence>
<keyword evidence="2" id="KW-1185">Reference proteome</keyword>
<name>A0A1J1INY8_9DIPT</name>
<dbReference type="EMBL" id="CVRI01000057">
    <property type="protein sequence ID" value="CRL01947.1"/>
    <property type="molecule type" value="Genomic_DNA"/>
</dbReference>
<reference evidence="1 2" key="1">
    <citation type="submission" date="2015-04" db="EMBL/GenBank/DDBJ databases">
        <authorList>
            <person name="Syromyatnikov M.Y."/>
            <person name="Popov V.N."/>
        </authorList>
    </citation>
    <scope>NUCLEOTIDE SEQUENCE [LARGE SCALE GENOMIC DNA]</scope>
</reference>
<organism evidence="1 2">
    <name type="scientific">Clunio marinus</name>
    <dbReference type="NCBI Taxonomy" id="568069"/>
    <lineage>
        <taxon>Eukaryota</taxon>
        <taxon>Metazoa</taxon>
        <taxon>Ecdysozoa</taxon>
        <taxon>Arthropoda</taxon>
        <taxon>Hexapoda</taxon>
        <taxon>Insecta</taxon>
        <taxon>Pterygota</taxon>
        <taxon>Neoptera</taxon>
        <taxon>Endopterygota</taxon>
        <taxon>Diptera</taxon>
        <taxon>Nematocera</taxon>
        <taxon>Chironomoidea</taxon>
        <taxon>Chironomidae</taxon>
        <taxon>Clunio</taxon>
    </lineage>
</organism>
<evidence type="ECO:0000313" key="1">
    <source>
        <dbReference type="EMBL" id="CRL01947.1"/>
    </source>
</evidence>